<dbReference type="GeneID" id="37016084"/>
<keyword evidence="2" id="KW-0472">Membrane</keyword>
<feature type="compositionally biased region" description="Basic residues" evidence="1">
    <location>
        <begin position="392"/>
        <end position="413"/>
    </location>
</feature>
<dbReference type="Proteomes" id="UP000245942">
    <property type="component" value="Unassembled WGS sequence"/>
</dbReference>
<feature type="transmembrane region" description="Helical" evidence="2">
    <location>
        <begin position="133"/>
        <end position="156"/>
    </location>
</feature>
<evidence type="ECO:0000313" key="4">
    <source>
        <dbReference type="Proteomes" id="UP000245942"/>
    </source>
</evidence>
<reference evidence="3 4" key="1">
    <citation type="journal article" date="2018" name="Mol. Biol. Evol.">
        <title>Broad Genomic Sampling Reveals a Smut Pathogenic Ancestry of the Fungal Clade Ustilaginomycotina.</title>
        <authorList>
            <person name="Kijpornyongpan T."/>
            <person name="Mondo S.J."/>
            <person name="Barry K."/>
            <person name="Sandor L."/>
            <person name="Lee J."/>
            <person name="Lipzen A."/>
            <person name="Pangilinan J."/>
            <person name="LaButti K."/>
            <person name="Hainaut M."/>
            <person name="Henrissat B."/>
            <person name="Grigoriev I.V."/>
            <person name="Spatafora J.W."/>
            <person name="Aime M.C."/>
        </authorList>
    </citation>
    <scope>NUCLEOTIDE SEQUENCE [LARGE SCALE GENOMIC DNA]</scope>
    <source>
        <strain evidence="3 4">MCA 4718</strain>
    </source>
</reference>
<feature type="region of interest" description="Disordered" evidence="1">
    <location>
        <begin position="166"/>
        <end position="208"/>
    </location>
</feature>
<organism evidence="3 4">
    <name type="scientific">Pseudomicrostroma glucosiphilum</name>
    <dbReference type="NCBI Taxonomy" id="1684307"/>
    <lineage>
        <taxon>Eukaryota</taxon>
        <taxon>Fungi</taxon>
        <taxon>Dikarya</taxon>
        <taxon>Basidiomycota</taxon>
        <taxon>Ustilaginomycotina</taxon>
        <taxon>Exobasidiomycetes</taxon>
        <taxon>Microstromatales</taxon>
        <taxon>Microstromatales incertae sedis</taxon>
        <taxon>Pseudomicrostroma</taxon>
    </lineage>
</organism>
<evidence type="ECO:0000313" key="3">
    <source>
        <dbReference type="EMBL" id="PWN20471.1"/>
    </source>
</evidence>
<feature type="region of interest" description="Disordered" evidence="1">
    <location>
        <begin position="327"/>
        <end position="413"/>
    </location>
</feature>
<protein>
    <submittedName>
        <fullName evidence="3">Uncharacterized protein</fullName>
    </submittedName>
</protein>
<dbReference type="EMBL" id="KZ819328">
    <property type="protein sequence ID" value="PWN20471.1"/>
    <property type="molecule type" value="Genomic_DNA"/>
</dbReference>
<name>A0A316U7P3_9BASI</name>
<proteinExistence type="predicted"/>
<accession>A0A316U7P3</accession>
<feature type="compositionally biased region" description="Low complexity" evidence="1">
    <location>
        <begin position="258"/>
        <end position="279"/>
    </location>
</feature>
<dbReference type="OrthoDB" id="2502792at2759"/>
<feature type="compositionally biased region" description="Basic residues" evidence="1">
    <location>
        <begin position="338"/>
        <end position="349"/>
    </location>
</feature>
<dbReference type="AlphaFoldDB" id="A0A316U7P3"/>
<feature type="transmembrane region" description="Helical" evidence="2">
    <location>
        <begin position="90"/>
        <end position="113"/>
    </location>
</feature>
<keyword evidence="4" id="KW-1185">Reference proteome</keyword>
<gene>
    <name evidence="3" type="ORF">BCV69DRAFT_299595</name>
</gene>
<feature type="compositionally biased region" description="Acidic residues" evidence="1">
    <location>
        <begin position="358"/>
        <end position="383"/>
    </location>
</feature>
<feature type="region of interest" description="Disordered" evidence="1">
    <location>
        <begin position="258"/>
        <end position="290"/>
    </location>
</feature>
<keyword evidence="2" id="KW-1133">Transmembrane helix</keyword>
<evidence type="ECO:0000256" key="1">
    <source>
        <dbReference type="SAM" id="MobiDB-lite"/>
    </source>
</evidence>
<keyword evidence="2" id="KW-0812">Transmembrane</keyword>
<dbReference type="RefSeq" id="XP_025347631.1">
    <property type="nucleotide sequence ID" value="XM_025494350.1"/>
</dbReference>
<feature type="transmembrane region" description="Helical" evidence="2">
    <location>
        <begin position="65"/>
        <end position="83"/>
    </location>
</feature>
<sequence>MPAVDTTADDGLLHTLISYASSYVGGTFFGTIPAPIFQILAGFSNLIWRLVAGVSNDPTSWTSTVLPPLIALFAAYLSLVMAYRTLRSTILLIWWGIKWGAIIGAGIALWAWWTGNQDAINSVGETPGTAAGLASWAGGLAGLNGAATLATTLPLLSRLYGAATQDRPATTGRGTRRSGGRSASSRSRQGATGQSVFDSLDDEDTIGQGAAGRTDAEALLSGVLNSAGSFYRSATSGGPGRQRKTRSTAETVADLFQAANGGESRGAGSSARGNRRGTSPEGEGQGDILGGLLSSIGLDGLMDVAQGVSDEGDQSQMSRWLNMIRETVNEANGQPARNRQRTPRARRRSSWFSSGSGEDSDLDEEDGDADADFVLDDEDEDGSSGDWPWSSSRRRGPAYNTRSKRTSRSGRRA</sequence>
<feature type="compositionally biased region" description="Low complexity" evidence="1">
    <location>
        <begin position="180"/>
        <end position="193"/>
    </location>
</feature>
<evidence type="ECO:0000256" key="2">
    <source>
        <dbReference type="SAM" id="Phobius"/>
    </source>
</evidence>